<dbReference type="PRINTS" id="PR00368">
    <property type="entry name" value="FADPNR"/>
</dbReference>
<evidence type="ECO:0000256" key="1">
    <source>
        <dbReference type="ARBA" id="ARBA00023002"/>
    </source>
</evidence>
<dbReference type="Proteomes" id="UP000290365">
    <property type="component" value="Chromosome"/>
</dbReference>
<dbReference type="EMBL" id="CP035758">
    <property type="protein sequence ID" value="QBD78385.1"/>
    <property type="molecule type" value="Genomic_DNA"/>
</dbReference>
<dbReference type="PRINTS" id="PR00469">
    <property type="entry name" value="PNDRDTASEII"/>
</dbReference>
<dbReference type="Gene3D" id="3.50.50.60">
    <property type="entry name" value="FAD/NAD(P)-binding domain"/>
    <property type="match status" value="1"/>
</dbReference>
<dbReference type="InterPro" id="IPR036188">
    <property type="entry name" value="FAD/NAD-bd_sf"/>
</dbReference>
<dbReference type="InterPro" id="IPR050982">
    <property type="entry name" value="Auxin_biosynth/cation_transpt"/>
</dbReference>
<dbReference type="GO" id="GO:0050660">
    <property type="term" value="F:flavin adenine dinucleotide binding"/>
    <property type="evidence" value="ECO:0007669"/>
    <property type="project" value="TreeGrafter"/>
</dbReference>
<dbReference type="PANTHER" id="PTHR43539">
    <property type="entry name" value="FLAVIN-BINDING MONOOXYGENASE-LIKE PROTEIN (AFU_ORTHOLOGUE AFUA_4G09220)"/>
    <property type="match status" value="1"/>
</dbReference>
<dbReference type="OrthoDB" id="9778740at2"/>
<name>A0A4P6JSW7_KTERU</name>
<evidence type="ECO:0000259" key="2">
    <source>
        <dbReference type="Pfam" id="PF07992"/>
    </source>
</evidence>
<keyword evidence="4" id="KW-1185">Reference proteome</keyword>
<dbReference type="KEGG" id="kbs:EPA93_21235"/>
<organism evidence="3 4">
    <name type="scientific">Ktedonosporobacter rubrisoli</name>
    <dbReference type="NCBI Taxonomy" id="2509675"/>
    <lineage>
        <taxon>Bacteria</taxon>
        <taxon>Bacillati</taxon>
        <taxon>Chloroflexota</taxon>
        <taxon>Ktedonobacteria</taxon>
        <taxon>Ktedonobacterales</taxon>
        <taxon>Ktedonosporobacteraceae</taxon>
        <taxon>Ktedonosporobacter</taxon>
    </lineage>
</organism>
<feature type="domain" description="FAD/NAD(P)-binding" evidence="2">
    <location>
        <begin position="268"/>
        <end position="372"/>
    </location>
</feature>
<dbReference type="RefSeq" id="WP_129889438.1">
    <property type="nucleotide sequence ID" value="NZ_CP035758.1"/>
</dbReference>
<keyword evidence="1" id="KW-0560">Oxidoreductase</keyword>
<evidence type="ECO:0000313" key="4">
    <source>
        <dbReference type="Proteomes" id="UP000290365"/>
    </source>
</evidence>
<dbReference type="Pfam" id="PF07992">
    <property type="entry name" value="Pyr_redox_2"/>
    <property type="match status" value="1"/>
</dbReference>
<proteinExistence type="predicted"/>
<dbReference type="InterPro" id="IPR023753">
    <property type="entry name" value="FAD/NAD-binding_dom"/>
</dbReference>
<dbReference type="AlphaFoldDB" id="A0A4P6JSW7"/>
<reference evidence="3 4" key="1">
    <citation type="submission" date="2019-01" db="EMBL/GenBank/DDBJ databases">
        <title>Ktedonosporobacter rubrisoli SCAWS-G2.</title>
        <authorList>
            <person name="Huang Y."/>
            <person name="Yan B."/>
        </authorList>
    </citation>
    <scope>NUCLEOTIDE SEQUENCE [LARGE SCALE GENOMIC DNA]</scope>
    <source>
        <strain evidence="3 4">SCAWS-G2</strain>
    </source>
</reference>
<accession>A0A4P6JSW7</accession>
<dbReference type="Pfam" id="PF13738">
    <property type="entry name" value="Pyr_redox_3"/>
    <property type="match status" value="1"/>
</dbReference>
<dbReference type="GO" id="GO:0004497">
    <property type="term" value="F:monooxygenase activity"/>
    <property type="evidence" value="ECO:0007669"/>
    <property type="project" value="TreeGrafter"/>
</dbReference>
<protein>
    <submittedName>
        <fullName evidence="3">NAD(P)/FAD-dependent oxidoreductase</fullName>
    </submittedName>
</protein>
<sequence>MSVVSDVKKEQQPVAVAQYDAVIVGAGPYGLAMAAHLRGRGLKVAIFGKVLELWRNRMPKGMFLRSHWWATNLSDPRNQYSFERFYKVSPYEKSYPVPIEAFIDYVMWFQLHAVPDVDETYVETVERQGQQFLVTLVDGRKVKAPVVVMAMGLYYYANRPAEYDLFPAELVTHSFEHSDFSRFAGKQIAIVGGGQSAVEYSALLHEAGASVHLVSRRPIHWLEPDKSEGRSLIEQLKEPNAAISTGWESWMLEYVPYLFYRYPQYKKDSFLGSHYNAAANDWLHDRVVGKVSLHEKQVVNKMKETDNALSMTLSSGEQFDVDHVLLATGYKVDINKLPMIHPSLLKEIQVDDGSPLLNPYFQSSVPGLYFVGLSSLRAFGPLYRFVVGNKATAQRVTSAVVRQIRALAR</sequence>
<dbReference type="SUPFAM" id="SSF51905">
    <property type="entry name" value="FAD/NAD(P)-binding domain"/>
    <property type="match status" value="1"/>
</dbReference>
<dbReference type="PANTHER" id="PTHR43539:SF78">
    <property type="entry name" value="FLAVIN-CONTAINING MONOOXYGENASE"/>
    <property type="match status" value="1"/>
</dbReference>
<evidence type="ECO:0000313" key="3">
    <source>
        <dbReference type="EMBL" id="QBD78385.1"/>
    </source>
</evidence>
<gene>
    <name evidence="3" type="ORF">EPA93_21235</name>
</gene>